<comment type="caution">
    <text evidence="1">The sequence shown here is derived from an EMBL/GenBank/DDBJ whole genome shotgun (WGS) entry which is preliminary data.</text>
</comment>
<organism evidence="1 2">
    <name type="scientific">Hoeflea olei</name>
    <dbReference type="NCBI Taxonomy" id="1480615"/>
    <lineage>
        <taxon>Bacteria</taxon>
        <taxon>Pseudomonadati</taxon>
        <taxon>Pseudomonadota</taxon>
        <taxon>Alphaproteobacteria</taxon>
        <taxon>Hyphomicrobiales</taxon>
        <taxon>Rhizobiaceae</taxon>
        <taxon>Hoeflea</taxon>
    </lineage>
</organism>
<dbReference type="RefSeq" id="WP_066177064.1">
    <property type="nucleotide sequence ID" value="NZ_LQZT01000009.1"/>
</dbReference>
<dbReference type="EMBL" id="LQZT01000009">
    <property type="protein sequence ID" value="OCW58190.1"/>
    <property type="molecule type" value="Genomic_DNA"/>
</dbReference>
<accession>A0A1C1YXQ3</accession>
<sequence>MQSRKYALTQIGDQKDRRIHSRRDANCPIIVHAKKRTGDSTVAVQSWLVNLSEEGCQVASDHFPRNVHEVYVIIPGLGSKVHGNVVKQGDFTLHVAFTTALTAQIVDKVGRIKVVPRALAKPAVSSPASSAST</sequence>
<keyword evidence="2" id="KW-1185">Reference proteome</keyword>
<gene>
    <name evidence="1" type="ORF">AWJ14_01120</name>
</gene>
<protein>
    <recommendedName>
        <fullName evidence="3">PilZ domain-containing protein</fullName>
    </recommendedName>
</protein>
<proteinExistence type="predicted"/>
<evidence type="ECO:0008006" key="3">
    <source>
        <dbReference type="Google" id="ProtNLM"/>
    </source>
</evidence>
<name>A0A1C1YXQ3_9HYPH</name>
<reference evidence="1 2" key="1">
    <citation type="submission" date="2015-12" db="EMBL/GenBank/DDBJ databases">
        <authorList>
            <person name="Shamseldin A."/>
            <person name="Moawad H."/>
            <person name="Abd El-Rahim W.M."/>
            <person name="Sadowsky M.J."/>
        </authorList>
    </citation>
    <scope>NUCLEOTIDE SEQUENCE [LARGE SCALE GENOMIC DNA]</scope>
    <source>
        <strain evidence="1 2">JC234</strain>
    </source>
</reference>
<evidence type="ECO:0000313" key="2">
    <source>
        <dbReference type="Proteomes" id="UP000094795"/>
    </source>
</evidence>
<evidence type="ECO:0000313" key="1">
    <source>
        <dbReference type="EMBL" id="OCW58190.1"/>
    </source>
</evidence>
<dbReference type="OrthoDB" id="8115543at2"/>
<dbReference type="Proteomes" id="UP000094795">
    <property type="component" value="Unassembled WGS sequence"/>
</dbReference>
<dbReference type="AlphaFoldDB" id="A0A1C1YXQ3"/>